<organism evidence="6 7">
    <name type="scientific">Acinetobacter nectaris CIP 110549</name>
    <dbReference type="NCBI Taxonomy" id="1392540"/>
    <lineage>
        <taxon>Bacteria</taxon>
        <taxon>Pseudomonadati</taxon>
        <taxon>Pseudomonadota</taxon>
        <taxon>Gammaproteobacteria</taxon>
        <taxon>Moraxellales</taxon>
        <taxon>Moraxellaceae</taxon>
        <taxon>Acinetobacter</taxon>
    </lineage>
</organism>
<dbReference type="NCBIfam" id="NF008425">
    <property type="entry name" value="PRK11259.1"/>
    <property type="match status" value="1"/>
</dbReference>
<evidence type="ECO:0000256" key="1">
    <source>
        <dbReference type="ARBA" id="ARBA00001974"/>
    </source>
</evidence>
<evidence type="ECO:0000256" key="4">
    <source>
        <dbReference type="ARBA" id="ARBA00023002"/>
    </source>
</evidence>
<dbReference type="InterPro" id="IPR045170">
    <property type="entry name" value="MTOX"/>
</dbReference>
<dbReference type="InterPro" id="IPR006076">
    <property type="entry name" value="FAD-dep_OxRdtase"/>
</dbReference>
<dbReference type="AlphaFoldDB" id="V2TQM7"/>
<keyword evidence="4" id="KW-0560">Oxidoreductase</keyword>
<evidence type="ECO:0000313" key="7">
    <source>
        <dbReference type="Proteomes" id="UP000023785"/>
    </source>
</evidence>
<comment type="caution">
    <text evidence="6">The sequence shown here is derived from an EMBL/GenBank/DDBJ whole genome shotgun (WGS) entry which is preliminary data.</text>
</comment>
<protein>
    <recommendedName>
        <fullName evidence="5">FAD dependent oxidoreductase domain-containing protein</fullName>
    </recommendedName>
</protein>
<gene>
    <name evidence="6" type="ORF">P256_00778</name>
</gene>
<accession>V2TQM7</accession>
<reference evidence="6 7" key="1">
    <citation type="submission" date="2013-10" db="EMBL/GenBank/DDBJ databases">
        <title>The Genome Sequence of Acinetobacter nectaris CIP 110549.</title>
        <authorList>
            <consortium name="The Broad Institute Genomics Platform"/>
            <consortium name="The Broad Institute Genome Sequencing Center for Infectious Disease"/>
            <person name="Cerqueira G."/>
            <person name="Feldgarden M."/>
            <person name="Courvalin P."/>
            <person name="Grillot-Courvalin C."/>
            <person name="Clermont D."/>
            <person name="Rocha E."/>
            <person name="Yoon E.-J."/>
            <person name="Nemec A."/>
            <person name="Young S.K."/>
            <person name="Zeng Q."/>
            <person name="Gargeya S."/>
            <person name="Fitzgerald M."/>
            <person name="Abouelleil A."/>
            <person name="Alvarado L."/>
            <person name="Berlin A.M."/>
            <person name="Chapman S.B."/>
            <person name="Gainer-Dewar J."/>
            <person name="Goldberg J."/>
            <person name="Gnerre S."/>
            <person name="Griggs A."/>
            <person name="Gujja S."/>
            <person name="Hansen M."/>
            <person name="Howarth C."/>
            <person name="Imamovic A."/>
            <person name="Ireland A."/>
            <person name="Larimer J."/>
            <person name="McCowan C."/>
            <person name="Murphy C."/>
            <person name="Pearson M."/>
            <person name="Poon T.W."/>
            <person name="Priest M."/>
            <person name="Roberts A."/>
            <person name="Saif S."/>
            <person name="Shea T."/>
            <person name="Sykes S."/>
            <person name="Wortman J."/>
            <person name="Nusbaum C."/>
            <person name="Birren B."/>
        </authorList>
    </citation>
    <scope>NUCLEOTIDE SEQUENCE [LARGE SCALE GENOMIC DNA]</scope>
    <source>
        <strain evidence="6 7">CIP 110549</strain>
    </source>
</reference>
<feature type="domain" description="FAD dependent oxidoreductase" evidence="5">
    <location>
        <begin position="5"/>
        <end position="357"/>
    </location>
</feature>
<dbReference type="HOGENOM" id="CLU_007884_2_1_6"/>
<sequence length="380" mass="42732">MKVYDVAVVGTGSVGSAAGYYSSTMGASVVQIDSEYPPHCKGSHHGETRLMRHAYAEGEKYIPLVLKAQCLWNDLELKTNKPIFHRVGVLNIAPKNTDFYKNVLMTAQQYNIPIKQYTTLEIQKRWPNWTFDASYIGLFEPDAGYLNAPLAIETYLSESRKIGASQLFGFEVIKIQYCETRDFVIIQSADGKEVYAKQVIVCAGTWIGKIFPELPVQPKRKVFEWFNISDQKLSEEKGFPAFAIQLKNSATYYGFPAKNGQIKIGRHDGGQNISTLNENSEYETYTNDAIEVEGLLKNHLSGVEHLSHGAACSYDMSPDEDFIIDWLNSKKNIQIVTGLSGHGFKFVSVLGWLMAQRALGKAIDYDLSAFRLNRFNDKTE</sequence>
<dbReference type="SUPFAM" id="SSF51905">
    <property type="entry name" value="FAD/NAD(P)-binding domain"/>
    <property type="match status" value="1"/>
</dbReference>
<evidence type="ECO:0000256" key="3">
    <source>
        <dbReference type="ARBA" id="ARBA00022827"/>
    </source>
</evidence>
<dbReference type="Gene3D" id="3.30.9.10">
    <property type="entry name" value="D-Amino Acid Oxidase, subunit A, domain 2"/>
    <property type="match status" value="1"/>
</dbReference>
<dbReference type="PANTHER" id="PTHR10961:SF7">
    <property type="entry name" value="FAD DEPENDENT OXIDOREDUCTASE DOMAIN-CONTAINING PROTEIN"/>
    <property type="match status" value="1"/>
</dbReference>
<dbReference type="STRING" id="1392540.P256_00778"/>
<dbReference type="SUPFAM" id="SSF54373">
    <property type="entry name" value="FAD-linked reductases, C-terminal domain"/>
    <property type="match status" value="1"/>
</dbReference>
<dbReference type="Gene3D" id="3.50.50.60">
    <property type="entry name" value="FAD/NAD(P)-binding domain"/>
    <property type="match status" value="1"/>
</dbReference>
<dbReference type="InterPro" id="IPR036188">
    <property type="entry name" value="FAD/NAD-bd_sf"/>
</dbReference>
<dbReference type="PANTHER" id="PTHR10961">
    <property type="entry name" value="PEROXISOMAL SARCOSINE OXIDASE"/>
    <property type="match status" value="1"/>
</dbReference>
<dbReference type="Proteomes" id="UP000023785">
    <property type="component" value="Unassembled WGS sequence"/>
</dbReference>
<keyword evidence="7" id="KW-1185">Reference proteome</keyword>
<dbReference type="GO" id="GO:0050660">
    <property type="term" value="F:flavin adenine dinucleotide binding"/>
    <property type="evidence" value="ECO:0007669"/>
    <property type="project" value="InterPro"/>
</dbReference>
<proteinExistence type="predicted"/>
<keyword evidence="3" id="KW-0274">FAD</keyword>
<dbReference type="EMBL" id="AYER01000003">
    <property type="protein sequence ID" value="ESK40331.1"/>
    <property type="molecule type" value="Genomic_DNA"/>
</dbReference>
<evidence type="ECO:0000259" key="5">
    <source>
        <dbReference type="Pfam" id="PF01266"/>
    </source>
</evidence>
<dbReference type="GO" id="GO:0008115">
    <property type="term" value="F:sarcosine oxidase activity"/>
    <property type="evidence" value="ECO:0007669"/>
    <property type="project" value="TreeGrafter"/>
</dbReference>
<evidence type="ECO:0000313" key="6">
    <source>
        <dbReference type="EMBL" id="ESK40331.1"/>
    </source>
</evidence>
<dbReference type="Pfam" id="PF01266">
    <property type="entry name" value="DAO"/>
    <property type="match status" value="1"/>
</dbReference>
<evidence type="ECO:0000256" key="2">
    <source>
        <dbReference type="ARBA" id="ARBA00022630"/>
    </source>
</evidence>
<keyword evidence="2" id="KW-0285">Flavoprotein</keyword>
<dbReference type="RefSeq" id="WP_023272365.1">
    <property type="nucleotide sequence ID" value="NZ_KI530712.1"/>
</dbReference>
<name>V2TQM7_9GAMM</name>
<dbReference type="GO" id="GO:0005829">
    <property type="term" value="C:cytosol"/>
    <property type="evidence" value="ECO:0007669"/>
    <property type="project" value="TreeGrafter"/>
</dbReference>
<dbReference type="PATRIC" id="fig|1392540.3.peg.756"/>
<comment type="cofactor">
    <cofactor evidence="1">
        <name>FAD</name>
        <dbReference type="ChEBI" id="CHEBI:57692"/>
    </cofactor>
</comment>
<dbReference type="OrthoDB" id="9806257at2"/>
<dbReference type="eggNOG" id="COG0665">
    <property type="taxonomic scope" value="Bacteria"/>
</dbReference>